<evidence type="ECO:0000256" key="5">
    <source>
        <dbReference type="ARBA" id="ARBA00022824"/>
    </source>
</evidence>
<dbReference type="GeneID" id="112056246"/>
<dbReference type="Gene3D" id="3.40.50.11340">
    <property type="match status" value="1"/>
</dbReference>
<evidence type="ECO:0000313" key="15">
    <source>
        <dbReference type="RefSeq" id="XP_023952403.2"/>
    </source>
</evidence>
<keyword evidence="7" id="KW-0119">Carbohydrate metabolism</keyword>
<evidence type="ECO:0000256" key="4">
    <source>
        <dbReference type="ARBA" id="ARBA00022679"/>
    </source>
</evidence>
<feature type="signal peptide" evidence="13">
    <location>
        <begin position="1"/>
        <end position="16"/>
    </location>
</feature>
<gene>
    <name evidence="15" type="primary">LOC112056246</name>
</gene>
<sequence>MIFISLLLTSLVLTCAEDNSQGYCIANEQSCATQLEEEEEKFIFYDVNPPEGFNLRRDVYMRFAIMMSEARKQGRRKNWNLVLPPWYNLYHWKTADVSNEPLPWSMFFDVESLKAFAPVVELHELFSKTKRKHFQIDRLYVLQNFPNAFENGVFDDKWEINTHCDYTASFWGYKNVTVKEIVCVKFQGMISKLWEVVMQSSHKYVMFAHGEIPLHDNYGSKSFWECRKSMKFSKKLIETAKKYISENLHCEGDICSTYISVHWRRQDFARARKRDVPSIKGTSTQIDKAIKKHNSDIVDVFIASDAQYSELIQLENQLKNLGYRVHFYSPTENDLQELRDGGIAIVDQIICTHAAYFIGTHESTFTFRIQEDREILGFESSTTFNRLCPDTGRCEKPSKWTIVQ</sequence>
<dbReference type="OrthoDB" id="422368at2759"/>
<evidence type="ECO:0000313" key="14">
    <source>
        <dbReference type="Proteomes" id="UP001652582"/>
    </source>
</evidence>
<dbReference type="InterPro" id="IPR045130">
    <property type="entry name" value="OFUT2-like"/>
</dbReference>
<organism evidence="14 15">
    <name type="scientific">Bicyclus anynana</name>
    <name type="common">Squinting bush brown butterfly</name>
    <dbReference type="NCBI Taxonomy" id="110368"/>
    <lineage>
        <taxon>Eukaryota</taxon>
        <taxon>Metazoa</taxon>
        <taxon>Ecdysozoa</taxon>
        <taxon>Arthropoda</taxon>
        <taxon>Hexapoda</taxon>
        <taxon>Insecta</taxon>
        <taxon>Pterygota</taxon>
        <taxon>Neoptera</taxon>
        <taxon>Endopterygota</taxon>
        <taxon>Lepidoptera</taxon>
        <taxon>Glossata</taxon>
        <taxon>Ditrysia</taxon>
        <taxon>Papilionoidea</taxon>
        <taxon>Nymphalidae</taxon>
        <taxon>Satyrinae</taxon>
        <taxon>Satyrini</taxon>
        <taxon>Mycalesina</taxon>
        <taxon>Bicyclus</taxon>
    </lineage>
</organism>
<comment type="pathway">
    <text evidence="2">Protein modification; protein glycosylation.</text>
</comment>
<comment type="subcellular location">
    <subcellularLocation>
        <location evidence="1">Endoplasmic reticulum</location>
    </subcellularLocation>
</comment>
<evidence type="ECO:0000256" key="12">
    <source>
        <dbReference type="ARBA" id="ARBA00048647"/>
    </source>
</evidence>
<dbReference type="CDD" id="cd11298">
    <property type="entry name" value="O-FucT-2"/>
    <property type="match status" value="1"/>
</dbReference>
<dbReference type="InterPro" id="IPR019378">
    <property type="entry name" value="GDP-Fuc_O-FucTrfase"/>
</dbReference>
<dbReference type="AlphaFoldDB" id="A0A6J1P3N3"/>
<evidence type="ECO:0000256" key="11">
    <source>
        <dbReference type="ARBA" id="ARBA00047273"/>
    </source>
</evidence>
<evidence type="ECO:0000256" key="8">
    <source>
        <dbReference type="ARBA" id="ARBA00025803"/>
    </source>
</evidence>
<keyword evidence="14" id="KW-1185">Reference proteome</keyword>
<keyword evidence="13" id="KW-0732">Signal</keyword>
<dbReference type="RefSeq" id="XP_023952403.2">
    <property type="nucleotide sequence ID" value="XM_024096635.2"/>
</dbReference>
<comment type="catalytic activity">
    <reaction evidence="11">
        <text>L-threonyl-[protein] + GDP-beta-L-fucose = 3-O-(alpha-L-fucosyl)-L-threonyl-[protein] + GDP + H(+)</text>
        <dbReference type="Rhea" id="RHEA:70491"/>
        <dbReference type="Rhea" id="RHEA-COMP:11060"/>
        <dbReference type="Rhea" id="RHEA-COMP:17915"/>
        <dbReference type="ChEBI" id="CHEBI:15378"/>
        <dbReference type="ChEBI" id="CHEBI:30013"/>
        <dbReference type="ChEBI" id="CHEBI:57273"/>
        <dbReference type="ChEBI" id="CHEBI:58189"/>
        <dbReference type="ChEBI" id="CHEBI:189631"/>
        <dbReference type="EC" id="2.4.1.221"/>
    </reaction>
    <physiologicalReaction direction="left-to-right" evidence="11">
        <dbReference type="Rhea" id="RHEA:70492"/>
    </physiologicalReaction>
</comment>
<dbReference type="Proteomes" id="UP001652582">
    <property type="component" value="Chromosome 26"/>
</dbReference>
<dbReference type="PANTHER" id="PTHR13398">
    <property type="entry name" value="GDP-FUCOSE PROTEIN O-FUCOSYLTRANSFERASE 2"/>
    <property type="match status" value="1"/>
</dbReference>
<name>A0A6J1P3N3_BICAN</name>
<dbReference type="GO" id="GO:0046922">
    <property type="term" value="F:peptide-O-fucosyltransferase activity"/>
    <property type="evidence" value="ECO:0007669"/>
    <property type="project" value="UniProtKB-EC"/>
</dbReference>
<dbReference type="Gene3D" id="3.40.50.11350">
    <property type="match status" value="1"/>
</dbReference>
<protein>
    <recommendedName>
        <fullName evidence="9">GDP-fucose protein O-fucosyltransferase 2</fullName>
        <ecNumber evidence="3">2.4.1.221</ecNumber>
    </recommendedName>
    <alternativeName>
        <fullName evidence="10">Peptide-O-fucosyltransferase 2</fullName>
    </alternativeName>
</protein>
<evidence type="ECO:0000256" key="13">
    <source>
        <dbReference type="SAM" id="SignalP"/>
    </source>
</evidence>
<evidence type="ECO:0000256" key="9">
    <source>
        <dbReference type="ARBA" id="ARBA00026232"/>
    </source>
</evidence>
<dbReference type="GO" id="GO:0006004">
    <property type="term" value="P:fucose metabolic process"/>
    <property type="evidence" value="ECO:0007669"/>
    <property type="project" value="UniProtKB-KW"/>
</dbReference>
<feature type="chain" id="PRO_5045821920" description="GDP-fucose protein O-fucosyltransferase 2" evidence="13">
    <location>
        <begin position="17"/>
        <end position="404"/>
    </location>
</feature>
<comment type="similarity">
    <text evidence="8">Belongs to the glycosyltransferase 68 family.</text>
</comment>
<evidence type="ECO:0000256" key="1">
    <source>
        <dbReference type="ARBA" id="ARBA00004240"/>
    </source>
</evidence>
<dbReference type="PANTHER" id="PTHR13398:SF0">
    <property type="entry name" value="GDP-FUCOSE PROTEIN O-FUCOSYLTRANSFERASE 2"/>
    <property type="match status" value="1"/>
</dbReference>
<evidence type="ECO:0000256" key="3">
    <source>
        <dbReference type="ARBA" id="ARBA00012196"/>
    </source>
</evidence>
<evidence type="ECO:0000256" key="6">
    <source>
        <dbReference type="ARBA" id="ARBA00023253"/>
    </source>
</evidence>
<keyword evidence="4" id="KW-0808">Transferase</keyword>
<dbReference type="KEGG" id="bany:112056246"/>
<proteinExistence type="inferred from homology"/>
<evidence type="ECO:0000256" key="2">
    <source>
        <dbReference type="ARBA" id="ARBA00004922"/>
    </source>
</evidence>
<reference evidence="15" key="1">
    <citation type="submission" date="2025-08" db="UniProtKB">
        <authorList>
            <consortium name="RefSeq"/>
        </authorList>
    </citation>
    <scope>IDENTIFICATION</scope>
</reference>
<keyword evidence="6" id="KW-0294">Fucose metabolism</keyword>
<evidence type="ECO:0000256" key="10">
    <source>
        <dbReference type="ARBA" id="ARBA00033083"/>
    </source>
</evidence>
<comment type="catalytic activity">
    <reaction evidence="12">
        <text>L-seryl-[protein] + GDP-beta-L-fucose = 3-O-(alpha-L-fucosyl)-L-seryl-[protein] + GDP + H(+)</text>
        <dbReference type="Rhea" id="RHEA:63644"/>
        <dbReference type="Rhea" id="RHEA-COMP:9863"/>
        <dbReference type="Rhea" id="RHEA-COMP:17914"/>
        <dbReference type="ChEBI" id="CHEBI:15378"/>
        <dbReference type="ChEBI" id="CHEBI:29999"/>
        <dbReference type="ChEBI" id="CHEBI:57273"/>
        <dbReference type="ChEBI" id="CHEBI:58189"/>
        <dbReference type="ChEBI" id="CHEBI:189632"/>
        <dbReference type="EC" id="2.4.1.221"/>
    </reaction>
    <physiologicalReaction direction="left-to-right" evidence="12">
        <dbReference type="Rhea" id="RHEA:63645"/>
    </physiologicalReaction>
</comment>
<keyword evidence="5" id="KW-0256">Endoplasmic reticulum</keyword>
<accession>A0A6J1P3N3</accession>
<dbReference type="EC" id="2.4.1.221" evidence="3"/>
<dbReference type="GO" id="GO:0005783">
    <property type="term" value="C:endoplasmic reticulum"/>
    <property type="evidence" value="ECO:0007669"/>
    <property type="project" value="UniProtKB-SubCell"/>
</dbReference>
<dbReference type="Pfam" id="PF10250">
    <property type="entry name" value="O-FucT"/>
    <property type="match status" value="1"/>
</dbReference>
<evidence type="ECO:0000256" key="7">
    <source>
        <dbReference type="ARBA" id="ARBA00023277"/>
    </source>
</evidence>